<dbReference type="EMBL" id="JARJCM010000039">
    <property type="protein sequence ID" value="KAJ7037090.1"/>
    <property type="molecule type" value="Genomic_DNA"/>
</dbReference>
<dbReference type="AlphaFoldDB" id="A0AAD6T282"/>
<dbReference type="Proteomes" id="UP001218188">
    <property type="component" value="Unassembled WGS sequence"/>
</dbReference>
<comment type="caution">
    <text evidence="1">The sequence shown here is derived from an EMBL/GenBank/DDBJ whole genome shotgun (WGS) entry which is preliminary data.</text>
</comment>
<evidence type="ECO:0000313" key="2">
    <source>
        <dbReference type="Proteomes" id="UP001218188"/>
    </source>
</evidence>
<reference evidence="1" key="1">
    <citation type="submission" date="2023-03" db="EMBL/GenBank/DDBJ databases">
        <title>Massive genome expansion in bonnet fungi (Mycena s.s.) driven by repeated elements and novel gene families across ecological guilds.</title>
        <authorList>
            <consortium name="Lawrence Berkeley National Laboratory"/>
            <person name="Harder C.B."/>
            <person name="Miyauchi S."/>
            <person name="Viragh M."/>
            <person name="Kuo A."/>
            <person name="Thoen E."/>
            <person name="Andreopoulos B."/>
            <person name="Lu D."/>
            <person name="Skrede I."/>
            <person name="Drula E."/>
            <person name="Henrissat B."/>
            <person name="Morin E."/>
            <person name="Kohler A."/>
            <person name="Barry K."/>
            <person name="LaButti K."/>
            <person name="Morin E."/>
            <person name="Salamov A."/>
            <person name="Lipzen A."/>
            <person name="Mereny Z."/>
            <person name="Hegedus B."/>
            <person name="Baldrian P."/>
            <person name="Stursova M."/>
            <person name="Weitz H."/>
            <person name="Taylor A."/>
            <person name="Grigoriev I.V."/>
            <person name="Nagy L.G."/>
            <person name="Martin F."/>
            <person name="Kauserud H."/>
        </authorList>
    </citation>
    <scope>NUCLEOTIDE SEQUENCE</scope>
    <source>
        <strain evidence="1">CBHHK200</strain>
    </source>
</reference>
<gene>
    <name evidence="1" type="ORF">C8F04DRAFT_1257320</name>
</gene>
<sequence>MSLQPQITTSKANLQLGERYANVDYSLSRLCDKLVVFYDNAFTLWPVKGLTPQQEDAALALNDHQAPALIGIDDDTLGMRLMRRELRANL</sequence>
<organism evidence="1 2">
    <name type="scientific">Mycena alexandri</name>
    <dbReference type="NCBI Taxonomy" id="1745969"/>
    <lineage>
        <taxon>Eukaryota</taxon>
        <taxon>Fungi</taxon>
        <taxon>Dikarya</taxon>
        <taxon>Basidiomycota</taxon>
        <taxon>Agaricomycotina</taxon>
        <taxon>Agaricomycetes</taxon>
        <taxon>Agaricomycetidae</taxon>
        <taxon>Agaricales</taxon>
        <taxon>Marasmiineae</taxon>
        <taxon>Mycenaceae</taxon>
        <taxon>Mycena</taxon>
    </lineage>
</organism>
<evidence type="ECO:0000313" key="1">
    <source>
        <dbReference type="EMBL" id="KAJ7037090.1"/>
    </source>
</evidence>
<accession>A0AAD6T282</accession>
<protein>
    <submittedName>
        <fullName evidence="1">Uncharacterized protein</fullName>
    </submittedName>
</protein>
<keyword evidence="2" id="KW-1185">Reference proteome</keyword>
<proteinExistence type="predicted"/>
<name>A0AAD6T282_9AGAR</name>